<evidence type="ECO:0000256" key="1">
    <source>
        <dbReference type="SAM" id="SignalP"/>
    </source>
</evidence>
<sequence>MKIDSMALLVVFSVMIQTQFVSSQIWKDNNAVTESKDRQLGTSEATANTYKAMTSSRSFQRDDLGNFPLKLSSNGSDDLNLALTNVPNSQYDEKSKSARKLSWHAVSRIQKRLLLGNKYIETKLIKEDILQLYERMKSFKIDVIRSPEKLSSEYPALKSEYSKINTILQDITIKRLGRQICDVWEDVTTLFDMMEMNIVMRKHGCEAQLSIVVVPNDEGIHIREITKLKAFVERFGLFKSLFPDCFDGNGLPRVKHPKCEDKIDYMKLKFETLQSESLEFMSHSSPITRIIEEQFADIELSIAKSFNPAGSSEPNPGVSFYVKGIVSEDISRDLKSLEEVAQEKFYTELRIRLLKADKHFLRRLLHGNASKYLGRISNPQEVFDEVFYELLVSKFPVSTEKREIERLLNTLTRLWSRKVNSLLIVAMAICTDTMYELERSIVIFSSLKRVIDCDIKYMETKLNQVIMDLGGIQSKGSSLEIDAFKQQIRSQSLVLDRISCYIRSLEWSILPQAQSVLGMKLEASQLLKIMSPF</sequence>
<protein>
    <submittedName>
        <fullName evidence="2">Uncharacterized protein</fullName>
    </submittedName>
</protein>
<dbReference type="EMBL" id="CP034460">
    <property type="protein sequence ID" value="QBM90044.1"/>
    <property type="molecule type" value="Genomic_DNA"/>
</dbReference>
<keyword evidence="1" id="KW-0732">Signal</keyword>
<name>A0A4P6XVN5_9ASCO</name>
<dbReference type="Proteomes" id="UP000292447">
    <property type="component" value="Chromosome V"/>
</dbReference>
<dbReference type="AlphaFoldDB" id="A0A4P6XVN5"/>
<evidence type="ECO:0000313" key="2">
    <source>
        <dbReference type="EMBL" id="QBM90044.1"/>
    </source>
</evidence>
<reference evidence="3" key="1">
    <citation type="submission" date="2019-03" db="EMBL/GenBank/DDBJ databases">
        <title>Snf2 controls pulcherriminic acid biosynthesis and connects pigmentation and antifungal activity of the yeast Metschnikowia pulcherrima.</title>
        <authorList>
            <person name="Gore-Lloyd D."/>
            <person name="Sumann I."/>
            <person name="Brachmann A.O."/>
            <person name="Schneeberger K."/>
            <person name="Ortiz-Merino R.A."/>
            <person name="Moreno-Beltran M."/>
            <person name="Schlaefli M."/>
            <person name="Kirner P."/>
            <person name="Santos Kron A."/>
            <person name="Wolfe K.H."/>
            <person name="Piel J."/>
            <person name="Ahrens C.H."/>
            <person name="Henk D."/>
            <person name="Freimoser F.M."/>
        </authorList>
    </citation>
    <scope>NUCLEOTIDE SEQUENCE [LARGE SCALE GENOMIC DNA]</scope>
    <source>
        <strain evidence="3">APC 1.2</strain>
    </source>
</reference>
<keyword evidence="3" id="KW-1185">Reference proteome</keyword>
<feature type="chain" id="PRO_5020922230" evidence="1">
    <location>
        <begin position="24"/>
        <end position="533"/>
    </location>
</feature>
<organism evidence="2 3">
    <name type="scientific">Metschnikowia aff. pulcherrima</name>
    <dbReference type="NCBI Taxonomy" id="2163413"/>
    <lineage>
        <taxon>Eukaryota</taxon>
        <taxon>Fungi</taxon>
        <taxon>Dikarya</taxon>
        <taxon>Ascomycota</taxon>
        <taxon>Saccharomycotina</taxon>
        <taxon>Pichiomycetes</taxon>
        <taxon>Metschnikowiaceae</taxon>
        <taxon>Metschnikowia</taxon>
    </lineage>
</organism>
<evidence type="ECO:0000313" key="3">
    <source>
        <dbReference type="Proteomes" id="UP000292447"/>
    </source>
</evidence>
<gene>
    <name evidence="2" type="ORF">METSCH_E02830</name>
</gene>
<feature type="signal peptide" evidence="1">
    <location>
        <begin position="1"/>
        <end position="23"/>
    </location>
</feature>
<accession>A0A4P6XVN5</accession>
<proteinExistence type="predicted"/>